<name>A0A0J8G9G7_9LIST</name>
<gene>
    <name evidence="2" type="ORF">X560_1628</name>
</gene>
<keyword evidence="1" id="KW-0472">Membrane</keyword>
<dbReference type="PATRIC" id="fig|1430899.3.peg.1663"/>
<feature type="transmembrane region" description="Helical" evidence="1">
    <location>
        <begin position="130"/>
        <end position="147"/>
    </location>
</feature>
<dbReference type="GO" id="GO:0005886">
    <property type="term" value="C:plasma membrane"/>
    <property type="evidence" value="ECO:0007669"/>
    <property type="project" value="TreeGrafter"/>
</dbReference>
<protein>
    <recommendedName>
        <fullName evidence="4">DMT family transporter</fullName>
    </recommendedName>
</protein>
<keyword evidence="1" id="KW-0812">Transmembrane</keyword>
<dbReference type="AlphaFoldDB" id="A0A0J8G9G7"/>
<comment type="caution">
    <text evidence="2">The sequence shown here is derived from an EMBL/GenBank/DDBJ whole genome shotgun (WGS) entry which is preliminary data.</text>
</comment>
<feature type="transmembrane region" description="Helical" evidence="1">
    <location>
        <begin position="71"/>
        <end position="91"/>
    </location>
</feature>
<evidence type="ECO:0000313" key="3">
    <source>
        <dbReference type="Proteomes" id="UP000052258"/>
    </source>
</evidence>
<organism evidence="2 3">
    <name type="scientific">Listeria fleischmannii 1991</name>
    <dbReference type="NCBI Taxonomy" id="1430899"/>
    <lineage>
        <taxon>Bacteria</taxon>
        <taxon>Bacillati</taxon>
        <taxon>Bacillota</taxon>
        <taxon>Bacilli</taxon>
        <taxon>Bacillales</taxon>
        <taxon>Listeriaceae</taxon>
        <taxon>Listeria</taxon>
    </lineage>
</organism>
<dbReference type="InterPro" id="IPR006750">
    <property type="entry name" value="YdcZ"/>
</dbReference>
<dbReference type="EMBL" id="AZHO01000020">
    <property type="protein sequence ID" value="KMT59300.1"/>
    <property type="molecule type" value="Genomic_DNA"/>
</dbReference>
<accession>A0A0J8G9G7</accession>
<feature type="transmembrane region" description="Helical" evidence="1">
    <location>
        <begin position="97"/>
        <end position="118"/>
    </location>
</feature>
<dbReference type="Proteomes" id="UP000052258">
    <property type="component" value="Unassembled WGS sequence"/>
</dbReference>
<keyword evidence="1" id="KW-1133">Transmembrane helix</keyword>
<dbReference type="PANTHER" id="PTHR34821">
    <property type="entry name" value="INNER MEMBRANE PROTEIN YDCZ"/>
    <property type="match status" value="1"/>
</dbReference>
<dbReference type="Pfam" id="PF04657">
    <property type="entry name" value="DMT_YdcZ"/>
    <property type="match status" value="1"/>
</dbReference>
<feature type="transmembrane region" description="Helical" evidence="1">
    <location>
        <begin position="33"/>
        <end position="59"/>
    </location>
</feature>
<sequence length="149" mass="16510">MVLFYLLAGILAGMVMPIQTSVNTRLKGYTESPFIASFVSFSVGSIVLVIISLLTFHDYSSIGHAIMTSPWWIWFGGGILGTIFLTNNILLLPKLGAALTVMVTVCGQMVMAILIDQFGWFSLPVHELNPERLIGVLLMFFGVYLMQRF</sequence>
<evidence type="ECO:0008006" key="4">
    <source>
        <dbReference type="Google" id="ProtNLM"/>
    </source>
</evidence>
<dbReference type="RefSeq" id="WP_007471835.1">
    <property type="nucleotide sequence ID" value="NZ_KQ130616.1"/>
</dbReference>
<dbReference type="OrthoDB" id="7864805at2"/>
<dbReference type="PANTHER" id="PTHR34821:SF2">
    <property type="entry name" value="INNER MEMBRANE PROTEIN YDCZ"/>
    <property type="match status" value="1"/>
</dbReference>
<evidence type="ECO:0000313" key="2">
    <source>
        <dbReference type="EMBL" id="KMT59300.1"/>
    </source>
</evidence>
<evidence type="ECO:0000256" key="1">
    <source>
        <dbReference type="SAM" id="Phobius"/>
    </source>
</evidence>
<reference evidence="2 3" key="1">
    <citation type="journal article" date="2015" name="Genome Biol. Evol.">
        <title>Comparative Genomics of Listeria Sensu Lato: Genus-Wide Differences in Evolutionary Dynamics and the Progressive Gain of Complex, Potentially Pathogenicity-Related Traits through Lateral Gene Transfer.</title>
        <authorList>
            <person name="Chiara M."/>
            <person name="Caruso M."/>
            <person name="D'Erchia A.M."/>
            <person name="Manzari C."/>
            <person name="Fraccalvieri R."/>
            <person name="Goffredo E."/>
            <person name="Latorre L."/>
            <person name="Miccolupo A."/>
            <person name="Padalino I."/>
            <person name="Santagada G."/>
            <person name="Chiocco D."/>
            <person name="Pesole G."/>
            <person name="Horner D.S."/>
            <person name="Parisi A."/>
        </authorList>
    </citation>
    <scope>NUCLEOTIDE SEQUENCE [LARGE SCALE GENOMIC DNA]</scope>
    <source>
        <strain evidence="2 3">1991</strain>
    </source>
</reference>
<keyword evidence="3" id="KW-1185">Reference proteome</keyword>
<proteinExistence type="predicted"/>